<keyword evidence="1" id="KW-0378">Hydrolase</keyword>
<dbReference type="InterPro" id="IPR036397">
    <property type="entry name" value="RNaseH_sf"/>
</dbReference>
<dbReference type="EMBL" id="GDID01002435">
    <property type="protein sequence ID" value="JAP94171.1"/>
    <property type="molecule type" value="Transcribed_RNA"/>
</dbReference>
<evidence type="ECO:0000313" key="1">
    <source>
        <dbReference type="EMBL" id="JAP94171.1"/>
    </source>
</evidence>
<reference evidence="1" key="1">
    <citation type="submission" date="2015-07" db="EMBL/GenBank/DDBJ databases">
        <title>Adaptation to a free-living lifestyle via gene acquisitions in the diplomonad Trepomonas sp. PC1.</title>
        <authorList>
            <person name="Xu F."/>
            <person name="Jerlstrom-Hultqvist J."/>
            <person name="Kolisko M."/>
            <person name="Simpson A.G.B."/>
            <person name="Roger A.J."/>
            <person name="Svard S.G."/>
            <person name="Andersson J.O."/>
        </authorList>
    </citation>
    <scope>NUCLEOTIDE SEQUENCE</scope>
    <source>
        <strain evidence="1">PC1</strain>
    </source>
</reference>
<dbReference type="GO" id="GO:0004519">
    <property type="term" value="F:endonuclease activity"/>
    <property type="evidence" value="ECO:0007669"/>
    <property type="project" value="UniProtKB-KW"/>
</dbReference>
<accession>A0A146KFG8</accession>
<protein>
    <submittedName>
        <fullName evidence="1">DDE superfamily endonuclease domain-containing protein</fullName>
    </submittedName>
</protein>
<keyword evidence="1" id="KW-0540">Nuclease</keyword>
<sequence length="83" mass="9755">EHTPYSPDMNPIEELWSILKGRINPEAYATREEFVQGLKDLWNGIDQQLIQKIITSMHDRCLEVIKQKGQATRWLQISNITFE</sequence>
<dbReference type="AlphaFoldDB" id="A0A146KFG8"/>
<gene>
    <name evidence="1" type="ORF">TPC1_13279</name>
</gene>
<name>A0A146KFG8_9EUKA</name>
<dbReference type="Gene3D" id="3.30.420.10">
    <property type="entry name" value="Ribonuclease H-like superfamily/Ribonuclease H"/>
    <property type="match status" value="1"/>
</dbReference>
<dbReference type="GO" id="GO:0003676">
    <property type="term" value="F:nucleic acid binding"/>
    <property type="evidence" value="ECO:0007669"/>
    <property type="project" value="InterPro"/>
</dbReference>
<organism evidence="1">
    <name type="scientific">Trepomonas sp. PC1</name>
    <dbReference type="NCBI Taxonomy" id="1076344"/>
    <lineage>
        <taxon>Eukaryota</taxon>
        <taxon>Metamonada</taxon>
        <taxon>Diplomonadida</taxon>
        <taxon>Hexamitidae</taxon>
        <taxon>Hexamitinae</taxon>
        <taxon>Trepomonas</taxon>
    </lineage>
</organism>
<proteinExistence type="predicted"/>
<feature type="non-terminal residue" evidence="1">
    <location>
        <position position="1"/>
    </location>
</feature>
<keyword evidence="1" id="KW-0255">Endonuclease</keyword>